<comment type="caution">
    <text evidence="2">The sequence shown here is derived from an EMBL/GenBank/DDBJ whole genome shotgun (WGS) entry which is preliminary data.</text>
</comment>
<keyword evidence="1" id="KW-0175">Coiled coil</keyword>
<accession>A0ABR3X9G8</accession>
<name>A0ABR3X9G8_9EURO</name>
<dbReference type="InterPro" id="IPR029063">
    <property type="entry name" value="SAM-dependent_MTases_sf"/>
</dbReference>
<dbReference type="Proteomes" id="UP001583193">
    <property type="component" value="Unassembled WGS sequence"/>
</dbReference>
<dbReference type="Gene3D" id="3.40.50.150">
    <property type="entry name" value="Vaccinia Virus protein VP39"/>
    <property type="match status" value="1"/>
</dbReference>
<keyword evidence="3" id="KW-1185">Reference proteome</keyword>
<evidence type="ECO:0000256" key="1">
    <source>
        <dbReference type="SAM" id="Coils"/>
    </source>
</evidence>
<evidence type="ECO:0000313" key="2">
    <source>
        <dbReference type="EMBL" id="KAL1872574.1"/>
    </source>
</evidence>
<gene>
    <name evidence="2" type="ORF">Plec18167_006692</name>
</gene>
<sequence>MGAPHHLFDITIPKVSKWARSPKYPLTDRLFKVLYKQQAGRRLPRSHIVSEKLCDDVLKRLSPYLLRDRPTDIVDLLPGDGLWSSKVNDFLKPRQHLLFESQIPLYGDMLNELAAKNPSYKIIEIQNNWVNEDSWDAIFAQHLPEPPPNTADGVINDSLLVLANLTCYVPKGSHFTPSREWAHFMSKALKRLQFHRYGMTRILALMPSEEGHLVIPRTVFDRKRPALLTEATNKVAFNVANSTDGGAWTRLRTWDLVTKSAARADERAAEQNVKAIKGREHPRILMAPESADQGKKPAPYVPRVRHEWQQKYVEIAELVKQREAELKASGAVPGKDKKLSALRKQYKRLVVQLNQDNRRWFGRMQLTEKQGEIDDLEKELARAAANPQTDPQTLKQLDSKIASMRGDWAKLREELDYVVHDRADLYIDEMRASLRTGSLDNAVLLWDRRPFEPLHIKYDEIYPMGSPCTMIYFEPSRDSPLIKTLESMERGREKHDLTDLMEEILSVVGMRNTLSVNEFLNALFPERPINDIVKAVPSLAALASKRLKRDFDSSVKASGPTSDQNEPTDPVYTYQENLDYDLSDVRIRSVPVLVLWDLILEYSKWPAKATSTRRINTILGGSMTDYQAAIFSFDFKAGKAAGKVDVL</sequence>
<protein>
    <recommendedName>
        <fullName evidence="4">rRNA adenine N(6)-methyltransferase</fullName>
    </recommendedName>
</protein>
<dbReference type="EMBL" id="JAVDPF010000024">
    <property type="protein sequence ID" value="KAL1872574.1"/>
    <property type="molecule type" value="Genomic_DNA"/>
</dbReference>
<feature type="coiled-coil region" evidence="1">
    <location>
        <begin position="339"/>
        <end position="386"/>
    </location>
</feature>
<evidence type="ECO:0000313" key="3">
    <source>
        <dbReference type="Proteomes" id="UP001583193"/>
    </source>
</evidence>
<reference evidence="2 3" key="1">
    <citation type="journal article" date="2024" name="IMA Fungus">
        <title>IMA Genome - F19 : A genome assembly and annotation guide to empower mycologists, including annotated draft genome sequences of Ceratocystis pirilliformis, Diaporthe australafricana, Fusarium ophioides, Paecilomyces lecythidis, and Sporothrix stenoceras.</title>
        <authorList>
            <person name="Aylward J."/>
            <person name="Wilson A.M."/>
            <person name="Visagie C.M."/>
            <person name="Spraker J."/>
            <person name="Barnes I."/>
            <person name="Buitendag C."/>
            <person name="Ceriani C."/>
            <person name="Del Mar Angel L."/>
            <person name="du Plessis D."/>
            <person name="Fuchs T."/>
            <person name="Gasser K."/>
            <person name="Kramer D."/>
            <person name="Li W."/>
            <person name="Munsamy K."/>
            <person name="Piso A."/>
            <person name="Price J.L."/>
            <person name="Sonnekus B."/>
            <person name="Thomas C."/>
            <person name="van der Nest A."/>
            <person name="van Dijk A."/>
            <person name="van Heerden A."/>
            <person name="van Vuuren N."/>
            <person name="Yilmaz N."/>
            <person name="Duong T.A."/>
            <person name="van der Merwe N.A."/>
            <person name="Wingfield M.J."/>
            <person name="Wingfield B.D."/>
        </authorList>
    </citation>
    <scope>NUCLEOTIDE SEQUENCE [LARGE SCALE GENOMIC DNA]</scope>
    <source>
        <strain evidence="2 3">CMW 18167</strain>
    </source>
</reference>
<evidence type="ECO:0008006" key="4">
    <source>
        <dbReference type="Google" id="ProtNLM"/>
    </source>
</evidence>
<organism evidence="2 3">
    <name type="scientific">Paecilomyces lecythidis</name>
    <dbReference type="NCBI Taxonomy" id="3004212"/>
    <lineage>
        <taxon>Eukaryota</taxon>
        <taxon>Fungi</taxon>
        <taxon>Dikarya</taxon>
        <taxon>Ascomycota</taxon>
        <taxon>Pezizomycotina</taxon>
        <taxon>Eurotiomycetes</taxon>
        <taxon>Eurotiomycetidae</taxon>
        <taxon>Eurotiales</taxon>
        <taxon>Thermoascaceae</taxon>
        <taxon>Paecilomyces</taxon>
    </lineage>
</organism>
<proteinExistence type="predicted"/>